<keyword evidence="4 7" id="KW-0812">Transmembrane</keyword>
<evidence type="ECO:0000256" key="7">
    <source>
        <dbReference type="RuleBase" id="RU363032"/>
    </source>
</evidence>
<dbReference type="PANTHER" id="PTHR30151:SF38">
    <property type="entry name" value="ALIPHATIC SULFONATES TRANSPORT PERMEASE PROTEIN SSUC-RELATED"/>
    <property type="match status" value="1"/>
</dbReference>
<comment type="subcellular location">
    <subcellularLocation>
        <location evidence="1 7">Cell membrane</location>
        <topology evidence="1 7">Multi-pass membrane protein</topology>
    </subcellularLocation>
</comment>
<keyword evidence="5 7" id="KW-1133">Transmembrane helix</keyword>
<proteinExistence type="inferred from homology"/>
<dbReference type="GO" id="GO:0055085">
    <property type="term" value="P:transmembrane transport"/>
    <property type="evidence" value="ECO:0007669"/>
    <property type="project" value="InterPro"/>
</dbReference>
<comment type="similarity">
    <text evidence="7">Belongs to the binding-protein-dependent transport system permease family.</text>
</comment>
<evidence type="ECO:0000256" key="4">
    <source>
        <dbReference type="ARBA" id="ARBA00022692"/>
    </source>
</evidence>
<evidence type="ECO:0000256" key="2">
    <source>
        <dbReference type="ARBA" id="ARBA00022448"/>
    </source>
</evidence>
<dbReference type="GO" id="GO:0005886">
    <property type="term" value="C:plasma membrane"/>
    <property type="evidence" value="ECO:0007669"/>
    <property type="project" value="UniProtKB-SubCell"/>
</dbReference>
<feature type="domain" description="ABC transmembrane type-1" evidence="8">
    <location>
        <begin position="59"/>
        <end position="237"/>
    </location>
</feature>
<keyword evidence="6 7" id="KW-0472">Membrane</keyword>
<evidence type="ECO:0000256" key="1">
    <source>
        <dbReference type="ARBA" id="ARBA00004651"/>
    </source>
</evidence>
<feature type="transmembrane region" description="Helical" evidence="7">
    <location>
        <begin position="12"/>
        <end position="31"/>
    </location>
</feature>
<organism evidence="9 10">
    <name type="scientific">Marisediminitalea aggregata</name>
    <dbReference type="NCBI Taxonomy" id="634436"/>
    <lineage>
        <taxon>Bacteria</taxon>
        <taxon>Pseudomonadati</taxon>
        <taxon>Pseudomonadota</taxon>
        <taxon>Gammaproteobacteria</taxon>
        <taxon>Alteromonadales</taxon>
        <taxon>Alteromonadaceae</taxon>
        <taxon>Marisediminitalea</taxon>
    </lineage>
</organism>
<name>A0A1M5EVP3_9ALTE</name>
<evidence type="ECO:0000259" key="8">
    <source>
        <dbReference type="PROSITE" id="PS50928"/>
    </source>
</evidence>
<feature type="transmembrane region" description="Helical" evidence="7">
    <location>
        <begin position="97"/>
        <end position="119"/>
    </location>
</feature>
<keyword evidence="3" id="KW-1003">Cell membrane</keyword>
<dbReference type="OrthoDB" id="5298727at2"/>
<dbReference type="InterPro" id="IPR000515">
    <property type="entry name" value="MetI-like"/>
</dbReference>
<dbReference type="Pfam" id="PF00528">
    <property type="entry name" value="BPD_transp_1"/>
    <property type="match status" value="1"/>
</dbReference>
<dbReference type="STRING" id="634436.SAMN05216361_0562"/>
<feature type="transmembrane region" description="Helical" evidence="7">
    <location>
        <begin position="66"/>
        <end position="85"/>
    </location>
</feature>
<evidence type="ECO:0000256" key="3">
    <source>
        <dbReference type="ARBA" id="ARBA00022475"/>
    </source>
</evidence>
<evidence type="ECO:0000313" key="10">
    <source>
        <dbReference type="Proteomes" id="UP000184520"/>
    </source>
</evidence>
<dbReference type="EMBL" id="FQWD01000001">
    <property type="protein sequence ID" value="SHF83267.1"/>
    <property type="molecule type" value="Genomic_DNA"/>
</dbReference>
<protein>
    <submittedName>
        <fullName evidence="9">NitT/TauT family transport system permease protein</fullName>
    </submittedName>
</protein>
<reference evidence="10" key="1">
    <citation type="submission" date="2016-11" db="EMBL/GenBank/DDBJ databases">
        <authorList>
            <person name="Varghese N."/>
            <person name="Submissions S."/>
        </authorList>
    </citation>
    <scope>NUCLEOTIDE SEQUENCE [LARGE SCALE GENOMIC DNA]</scope>
    <source>
        <strain evidence="10">CGMCC 1.8995</strain>
    </source>
</reference>
<sequence>MNNPKQPHASLIRVCSVVGLIVIWQSVVSLIEPALLPSPLEVINSLWQHSESGELPHHLGITLGRIAISFSIAMVLGSVLGILMGKFRYLDLWLDSLTTLALNIPALVTIILCFIWFGLNEVAALTAVIVNKTPNIAVTLREGARAVDAQLLAVGKAYRLPLTRQVTHVYLPQLYPYFLAAARSGLALVWKIVLVVELLGCSSGVGFQLSLFFQFFDITSVLAYTLAFACIIFAVEAGILRPWERRGLRWR</sequence>
<gene>
    <name evidence="9" type="ORF">SAMN05216361_0562</name>
</gene>
<dbReference type="PANTHER" id="PTHR30151">
    <property type="entry name" value="ALKANE SULFONATE ABC TRANSPORTER-RELATED, MEMBRANE SUBUNIT"/>
    <property type="match status" value="1"/>
</dbReference>
<dbReference type="PROSITE" id="PS50928">
    <property type="entry name" value="ABC_TM1"/>
    <property type="match status" value="1"/>
</dbReference>
<dbReference type="Gene3D" id="1.10.3720.10">
    <property type="entry name" value="MetI-like"/>
    <property type="match status" value="1"/>
</dbReference>
<evidence type="ECO:0000313" key="9">
    <source>
        <dbReference type="EMBL" id="SHF83267.1"/>
    </source>
</evidence>
<dbReference type="Proteomes" id="UP000184520">
    <property type="component" value="Unassembled WGS sequence"/>
</dbReference>
<keyword evidence="10" id="KW-1185">Reference proteome</keyword>
<dbReference type="CDD" id="cd06261">
    <property type="entry name" value="TM_PBP2"/>
    <property type="match status" value="1"/>
</dbReference>
<keyword evidence="2 7" id="KW-0813">Transport</keyword>
<dbReference type="InterPro" id="IPR035906">
    <property type="entry name" value="MetI-like_sf"/>
</dbReference>
<evidence type="ECO:0000256" key="5">
    <source>
        <dbReference type="ARBA" id="ARBA00022989"/>
    </source>
</evidence>
<dbReference type="SUPFAM" id="SSF161098">
    <property type="entry name" value="MetI-like"/>
    <property type="match status" value="1"/>
</dbReference>
<dbReference type="RefSeq" id="WP_073317454.1">
    <property type="nucleotide sequence ID" value="NZ_FQWD01000001.1"/>
</dbReference>
<evidence type="ECO:0000256" key="6">
    <source>
        <dbReference type="ARBA" id="ARBA00023136"/>
    </source>
</evidence>
<feature type="transmembrane region" description="Helical" evidence="7">
    <location>
        <begin position="222"/>
        <end position="243"/>
    </location>
</feature>
<accession>A0A1M5EVP3</accession>
<dbReference type="AlphaFoldDB" id="A0A1M5EVP3"/>